<feature type="compositionally biased region" description="Polar residues" evidence="1">
    <location>
        <begin position="570"/>
        <end position="592"/>
    </location>
</feature>
<feature type="region of interest" description="Disordered" evidence="1">
    <location>
        <begin position="611"/>
        <end position="638"/>
    </location>
</feature>
<dbReference type="Proteomes" id="UP000030750">
    <property type="component" value="Unassembled WGS sequence"/>
</dbReference>
<evidence type="ECO:0000313" key="3">
    <source>
        <dbReference type="EMBL" id="CDJ49415.1"/>
    </source>
</evidence>
<name>U6LNR1_9EIME</name>
<reference evidence="3" key="2">
    <citation type="submission" date="2013-10" db="EMBL/GenBank/DDBJ databases">
        <authorList>
            <person name="Aslett M."/>
        </authorList>
    </citation>
    <scope>NUCLEOTIDE SEQUENCE [LARGE SCALE GENOMIC DNA]</scope>
    <source>
        <strain evidence="3">Houghton</strain>
    </source>
</reference>
<evidence type="ECO:0000313" key="4">
    <source>
        <dbReference type="Proteomes" id="UP000030750"/>
    </source>
</evidence>
<evidence type="ECO:0000256" key="2">
    <source>
        <dbReference type="SAM" id="SignalP"/>
    </source>
</evidence>
<feature type="chain" id="PRO_5004672710" description="Transmembrane protein" evidence="2">
    <location>
        <begin position="24"/>
        <end position="803"/>
    </location>
</feature>
<reference evidence="3" key="1">
    <citation type="submission" date="2013-10" db="EMBL/GenBank/DDBJ databases">
        <title>Genomic analysis of the causative agents of coccidiosis in chickens.</title>
        <authorList>
            <person name="Reid A.J."/>
            <person name="Blake D."/>
            <person name="Billington K."/>
            <person name="Browne H."/>
            <person name="Dunn M."/>
            <person name="Hung S."/>
            <person name="Kawahara F."/>
            <person name="Miranda-Saavedra D."/>
            <person name="Mourier T."/>
            <person name="Nagra H."/>
            <person name="Otto T.D."/>
            <person name="Rawlings N."/>
            <person name="Sanchez A."/>
            <person name="Sanders M."/>
            <person name="Subramaniam C."/>
            <person name="Tay Y."/>
            <person name="Dear P."/>
            <person name="Doerig C."/>
            <person name="Gruber A."/>
            <person name="Parkinson J."/>
            <person name="Shirley M."/>
            <person name="Wan K.L."/>
            <person name="Berriman M."/>
            <person name="Tomley F."/>
            <person name="Pain A."/>
        </authorList>
    </citation>
    <scope>NUCLEOTIDE SEQUENCE [LARGE SCALE GENOMIC DNA]</scope>
    <source>
        <strain evidence="3">Houghton</strain>
    </source>
</reference>
<feature type="signal peptide" evidence="2">
    <location>
        <begin position="1"/>
        <end position="23"/>
    </location>
</feature>
<dbReference type="OrthoDB" id="346100at2759"/>
<keyword evidence="2" id="KW-0732">Signal</keyword>
<feature type="region of interest" description="Disordered" evidence="1">
    <location>
        <begin position="570"/>
        <end position="597"/>
    </location>
</feature>
<proteinExistence type="predicted"/>
<protein>
    <recommendedName>
        <fullName evidence="5">Transmembrane protein</fullName>
    </recommendedName>
</protein>
<dbReference type="EMBL" id="HG711659">
    <property type="protein sequence ID" value="CDJ49415.1"/>
    <property type="molecule type" value="Genomic_DNA"/>
</dbReference>
<dbReference type="AlphaFoldDB" id="U6LNR1"/>
<evidence type="ECO:0000256" key="1">
    <source>
        <dbReference type="SAM" id="MobiDB-lite"/>
    </source>
</evidence>
<dbReference type="VEuPathDB" id="ToxoDB:EBH_0026030"/>
<keyword evidence="4" id="KW-1185">Reference proteome</keyword>
<feature type="region of interest" description="Disordered" evidence="1">
    <location>
        <begin position="100"/>
        <end position="129"/>
    </location>
</feature>
<evidence type="ECO:0008006" key="5">
    <source>
        <dbReference type="Google" id="ProtNLM"/>
    </source>
</evidence>
<feature type="compositionally biased region" description="Polar residues" evidence="1">
    <location>
        <begin position="614"/>
        <end position="638"/>
    </location>
</feature>
<organism evidence="3 4">
    <name type="scientific">Eimeria brunetti</name>
    <dbReference type="NCBI Taxonomy" id="51314"/>
    <lineage>
        <taxon>Eukaryota</taxon>
        <taxon>Sar</taxon>
        <taxon>Alveolata</taxon>
        <taxon>Apicomplexa</taxon>
        <taxon>Conoidasida</taxon>
        <taxon>Coccidia</taxon>
        <taxon>Eucoccidiorida</taxon>
        <taxon>Eimeriorina</taxon>
        <taxon>Eimeriidae</taxon>
        <taxon>Eimeria</taxon>
    </lineage>
</organism>
<accession>U6LNR1</accession>
<gene>
    <name evidence="3" type="ORF">EBH_0026030</name>
</gene>
<sequence length="803" mass="88465">MRAFCRFVLPLLVPVAGTAVAGAVDLHEQRLKEATSLLQGGSTIDKVEVAPLPSDVLRSPQFASLLKTYSEDTALERALGECRLWIDVERFRANKATDHPLQPVHGVVDDGELSDSASPPQQPPGFSAGEERCASLNKRFGWSVKKSGGSLEAPSSFAVCTEAPWFADVEIVKVEEADEADELNMGSLLLHVKYSPPLPAAFPPKMPSIIPLTPFQILTPSDNDSVGPPRPGEKATIFCLEKGRPLVLSRQVEDDAPYLEFLPGPWSVRVDVELYPDVSRPMGVGVRLRLKDNVAVTLPPSRLLPFTTEGLRPEHWLLLELADLHLQKQREGEEADEQETDEMDRVELWDKMQRERASEAFSSPQCRLTRGERFGDPVQLDCSPEIIGQSRKELMMNGVDVVRRGVIGLVLAVIPSLGLNVAFHSLIRSNDNPTQRVEKAATELSLFNLKKEWKLGVTPEGWEKPEEAKEIMDIASRGWTPEQAELLDEIANEILQMYAQAGKDRTRHNTEGKITFAESDDKLVIHVPVSQLSYRRRHLLGLLYQTEAELVFTFVDRGGLFHPFHKVPNKQGNNATAKEQQGISATSEDTQPSEVTTVSVVGETDHEAGLATGKETSGQEPQNAAAQETTGQLGADSTANDITGKQLEVITANDGAQMKLEGEVGAAAVASDKPGSSNDDGEERITYLQLLWQKVGEPQHRELKRTAIANIVWDVGISAACLIMAYLTAKLMGSVNGRTMADMLRERRTRRLALLRPSEFDITATHNSESHAYEATFERNLRTEEGAAVAEGVETNSMLRRHL</sequence>